<reference evidence="1 2" key="1">
    <citation type="journal article" date="2022" name="bioRxiv">
        <title>The genome of the oomycete Peronosclerospora sorghi, a cosmopolitan pathogen of maize and sorghum, is inflated with dispersed pseudogenes.</title>
        <authorList>
            <person name="Fletcher K."/>
            <person name="Martin F."/>
            <person name="Isakeit T."/>
            <person name="Cavanaugh K."/>
            <person name="Magill C."/>
            <person name="Michelmore R."/>
        </authorList>
    </citation>
    <scope>NUCLEOTIDE SEQUENCE [LARGE SCALE GENOMIC DNA]</scope>
    <source>
        <strain evidence="1">P6</strain>
    </source>
</reference>
<keyword evidence="2" id="KW-1185">Reference proteome</keyword>
<evidence type="ECO:0000313" key="1">
    <source>
        <dbReference type="EMBL" id="KAI9913608.1"/>
    </source>
</evidence>
<comment type="caution">
    <text evidence="1">The sequence shown here is derived from an EMBL/GenBank/DDBJ whole genome shotgun (WGS) entry which is preliminary data.</text>
</comment>
<dbReference type="EMBL" id="CM047583">
    <property type="protein sequence ID" value="KAI9913608.1"/>
    <property type="molecule type" value="Genomic_DNA"/>
</dbReference>
<protein>
    <submittedName>
        <fullName evidence="1">Uncharacterized protein</fullName>
    </submittedName>
</protein>
<evidence type="ECO:0000313" key="2">
    <source>
        <dbReference type="Proteomes" id="UP001163321"/>
    </source>
</evidence>
<gene>
    <name evidence="1" type="ORF">PsorP6_005153</name>
</gene>
<proteinExistence type="predicted"/>
<dbReference type="Proteomes" id="UP001163321">
    <property type="component" value="Chromosome 4"/>
</dbReference>
<name>A0ACC0W6M0_9STRA</name>
<sequence length="116" mass="12853">MSIAYGLKQEDDIFLTNWIGTILGPAGVNVSYGRIYSLRILCSDQYPHMPPEVHFTSRINIGCADPQAGRVYPRRLMALGSWHRSNSIGHVLVAIPAEMASTSNRRLPQPPEGSNF</sequence>
<organism evidence="1 2">
    <name type="scientific">Peronosclerospora sorghi</name>
    <dbReference type="NCBI Taxonomy" id="230839"/>
    <lineage>
        <taxon>Eukaryota</taxon>
        <taxon>Sar</taxon>
        <taxon>Stramenopiles</taxon>
        <taxon>Oomycota</taxon>
        <taxon>Peronosporomycetes</taxon>
        <taxon>Peronosporales</taxon>
        <taxon>Peronosporaceae</taxon>
        <taxon>Peronosclerospora</taxon>
    </lineage>
</organism>
<accession>A0ACC0W6M0</accession>